<sequence>MGGVQYSATGLTLGFALSRSFLWLLNGFLRPLHDSPFSTQLPVELSTSSRAVPYAATEDERDVENNEKHSELNWRVESRLFR</sequence>
<protein>
    <submittedName>
        <fullName evidence="3">Secreted protein</fullName>
    </submittedName>
</protein>
<dbReference type="WBParaSite" id="GPUH_0000524901-mRNA-1">
    <property type="protein sequence ID" value="GPUH_0000524901-mRNA-1"/>
    <property type="gene ID" value="GPUH_0000524901"/>
</dbReference>
<gene>
    <name evidence="1" type="ORF">GPUH_LOCUS5242</name>
</gene>
<proteinExistence type="predicted"/>
<organism evidence="3">
    <name type="scientific">Gongylonema pulchrum</name>
    <dbReference type="NCBI Taxonomy" id="637853"/>
    <lineage>
        <taxon>Eukaryota</taxon>
        <taxon>Metazoa</taxon>
        <taxon>Ecdysozoa</taxon>
        <taxon>Nematoda</taxon>
        <taxon>Chromadorea</taxon>
        <taxon>Rhabditida</taxon>
        <taxon>Spirurina</taxon>
        <taxon>Spiruromorpha</taxon>
        <taxon>Spiruroidea</taxon>
        <taxon>Gongylonematidae</taxon>
        <taxon>Gongylonema</taxon>
    </lineage>
</organism>
<dbReference type="EMBL" id="UYRT01010841">
    <property type="protein sequence ID" value="VDK49833.1"/>
    <property type="molecule type" value="Genomic_DNA"/>
</dbReference>
<name>A0A183D951_9BILA</name>
<dbReference type="AlphaFoldDB" id="A0A183D951"/>
<reference evidence="1 2" key="2">
    <citation type="submission" date="2018-11" db="EMBL/GenBank/DDBJ databases">
        <authorList>
            <consortium name="Pathogen Informatics"/>
        </authorList>
    </citation>
    <scope>NUCLEOTIDE SEQUENCE [LARGE SCALE GENOMIC DNA]</scope>
</reference>
<evidence type="ECO:0000313" key="2">
    <source>
        <dbReference type="Proteomes" id="UP000271098"/>
    </source>
</evidence>
<evidence type="ECO:0000313" key="1">
    <source>
        <dbReference type="EMBL" id="VDK49833.1"/>
    </source>
</evidence>
<accession>A0A183D951</accession>
<keyword evidence="2" id="KW-1185">Reference proteome</keyword>
<evidence type="ECO:0000313" key="3">
    <source>
        <dbReference type="WBParaSite" id="GPUH_0000524901-mRNA-1"/>
    </source>
</evidence>
<reference evidence="3" key="1">
    <citation type="submission" date="2016-06" db="UniProtKB">
        <authorList>
            <consortium name="WormBaseParasite"/>
        </authorList>
    </citation>
    <scope>IDENTIFICATION</scope>
</reference>
<dbReference type="Proteomes" id="UP000271098">
    <property type="component" value="Unassembled WGS sequence"/>
</dbReference>